<dbReference type="OMA" id="KKKCRRY"/>
<dbReference type="Proteomes" id="UP000014760">
    <property type="component" value="Unassembled WGS sequence"/>
</dbReference>
<dbReference type="InterPro" id="IPR011598">
    <property type="entry name" value="bHLH_dom"/>
</dbReference>
<reference evidence="2 4" key="2">
    <citation type="journal article" date="2013" name="Nature">
        <title>Insights into bilaterian evolution from three spiralian genomes.</title>
        <authorList>
            <person name="Simakov O."/>
            <person name="Marletaz F."/>
            <person name="Cho S.J."/>
            <person name="Edsinger-Gonzales E."/>
            <person name="Havlak P."/>
            <person name="Hellsten U."/>
            <person name="Kuo D.H."/>
            <person name="Larsson T."/>
            <person name="Lv J."/>
            <person name="Arendt D."/>
            <person name="Savage R."/>
            <person name="Osoegawa K."/>
            <person name="de Jong P."/>
            <person name="Grimwood J."/>
            <person name="Chapman J.A."/>
            <person name="Shapiro H."/>
            <person name="Aerts A."/>
            <person name="Otillar R.P."/>
            <person name="Terry A.Y."/>
            <person name="Boore J.L."/>
            <person name="Grigoriev I.V."/>
            <person name="Lindberg D.R."/>
            <person name="Seaver E.C."/>
            <person name="Weisblat D.A."/>
            <person name="Putnam N.H."/>
            <person name="Rokhsar D.S."/>
        </authorList>
    </citation>
    <scope>NUCLEOTIDE SEQUENCE</scope>
    <source>
        <strain evidence="2 4">I ESC-2004</strain>
    </source>
</reference>
<evidence type="ECO:0000313" key="3">
    <source>
        <dbReference type="EnsemblMetazoa" id="CapteP151649"/>
    </source>
</evidence>
<dbReference type="HOGENOM" id="CLU_1490404_0_0_1"/>
<dbReference type="EMBL" id="AMQN01003071">
    <property type="status" value="NOT_ANNOTATED_CDS"/>
    <property type="molecule type" value="Genomic_DNA"/>
</dbReference>
<protein>
    <recommendedName>
        <fullName evidence="1">BHLH domain-containing protein</fullName>
    </recommendedName>
</protein>
<dbReference type="AlphaFoldDB" id="R7TGE6"/>
<evidence type="ECO:0000259" key="1">
    <source>
        <dbReference type="PROSITE" id="PS50888"/>
    </source>
</evidence>
<dbReference type="GO" id="GO:0000981">
    <property type="term" value="F:DNA-binding transcription factor activity, RNA polymerase II-specific"/>
    <property type="evidence" value="ECO:0007669"/>
    <property type="project" value="TreeGrafter"/>
</dbReference>
<dbReference type="Gene3D" id="4.10.280.10">
    <property type="entry name" value="Helix-loop-helix DNA-binding domain"/>
    <property type="match status" value="1"/>
</dbReference>
<keyword evidence="4" id="KW-1185">Reference proteome</keyword>
<evidence type="ECO:0000313" key="2">
    <source>
        <dbReference type="EMBL" id="ELT90641.1"/>
    </source>
</evidence>
<dbReference type="SUPFAM" id="SSF47459">
    <property type="entry name" value="HLH, helix-loop-helix DNA-binding domain"/>
    <property type="match status" value="1"/>
</dbReference>
<reference evidence="3" key="3">
    <citation type="submission" date="2015-06" db="UniProtKB">
        <authorList>
            <consortium name="EnsemblMetazoa"/>
        </authorList>
    </citation>
    <scope>IDENTIFICATION</scope>
</reference>
<proteinExistence type="predicted"/>
<dbReference type="InterPro" id="IPR036638">
    <property type="entry name" value="HLH_DNA-bd_sf"/>
</dbReference>
<dbReference type="STRING" id="283909.R7TGE6"/>
<dbReference type="GO" id="GO:0046983">
    <property type="term" value="F:protein dimerization activity"/>
    <property type="evidence" value="ECO:0007669"/>
    <property type="project" value="InterPro"/>
</dbReference>
<dbReference type="PANTHER" id="PTHR23349:SF63">
    <property type="entry name" value="FER3-LIKE PROTEIN"/>
    <property type="match status" value="1"/>
</dbReference>
<dbReference type="OrthoDB" id="10048995at2759"/>
<dbReference type="Pfam" id="PF00010">
    <property type="entry name" value="HLH"/>
    <property type="match status" value="1"/>
</dbReference>
<dbReference type="PROSITE" id="PS50888">
    <property type="entry name" value="BHLH"/>
    <property type="match status" value="1"/>
</dbReference>
<dbReference type="GO" id="GO:0000977">
    <property type="term" value="F:RNA polymerase II transcription regulatory region sequence-specific DNA binding"/>
    <property type="evidence" value="ECO:0007669"/>
    <property type="project" value="TreeGrafter"/>
</dbReference>
<dbReference type="CDD" id="cd11415">
    <property type="entry name" value="bHLH_TS_FERD3L_NATO3"/>
    <property type="match status" value="1"/>
</dbReference>
<dbReference type="GO" id="GO:0032502">
    <property type="term" value="P:developmental process"/>
    <property type="evidence" value="ECO:0007669"/>
    <property type="project" value="TreeGrafter"/>
</dbReference>
<reference evidence="4" key="1">
    <citation type="submission" date="2012-12" db="EMBL/GenBank/DDBJ databases">
        <authorList>
            <person name="Hellsten U."/>
            <person name="Grimwood J."/>
            <person name="Chapman J.A."/>
            <person name="Shapiro H."/>
            <person name="Aerts A."/>
            <person name="Otillar R.P."/>
            <person name="Terry A.Y."/>
            <person name="Boore J.L."/>
            <person name="Simakov O."/>
            <person name="Marletaz F."/>
            <person name="Cho S.-J."/>
            <person name="Edsinger-Gonzales E."/>
            <person name="Havlak P."/>
            <person name="Kuo D.-H."/>
            <person name="Larsson T."/>
            <person name="Lv J."/>
            <person name="Arendt D."/>
            <person name="Savage R."/>
            <person name="Osoegawa K."/>
            <person name="de Jong P."/>
            <person name="Lindberg D.R."/>
            <person name="Seaver E.C."/>
            <person name="Weisblat D.A."/>
            <person name="Putnam N.H."/>
            <person name="Grigoriev I.V."/>
            <person name="Rokhsar D.S."/>
        </authorList>
    </citation>
    <scope>NUCLEOTIDE SEQUENCE</scope>
    <source>
        <strain evidence="4">I ESC-2004</strain>
    </source>
</reference>
<gene>
    <name evidence="2" type="ORF">CAPTEDRAFT_151649</name>
</gene>
<sequence>METPWQNDPFVDYAAPPAKRQCMETNCNPYFNATSMQYPVQYPEYPCDGYPTTQDCSQAYPQPPSPYWSGSEYYTDSSCGKRKRKRVITTEQRRAANVRERNRMFQLNEAFDSLRKRVPTFAYEKKLSRIETLRLAVTYIEFMAKVVENNGDESSKAATMKSAKDICSMLTSFTEADVTSL</sequence>
<accession>R7TGE6</accession>
<name>R7TGE6_CAPTE</name>
<dbReference type="SMART" id="SM00353">
    <property type="entry name" value="HLH"/>
    <property type="match status" value="1"/>
</dbReference>
<dbReference type="EnsemblMetazoa" id="CapteT151649">
    <property type="protein sequence ID" value="CapteP151649"/>
    <property type="gene ID" value="CapteG151649"/>
</dbReference>
<feature type="domain" description="BHLH" evidence="1">
    <location>
        <begin position="91"/>
        <end position="143"/>
    </location>
</feature>
<dbReference type="InterPro" id="IPR050283">
    <property type="entry name" value="E-box_TF_Regulators"/>
</dbReference>
<dbReference type="FunCoup" id="R7TGE6">
    <property type="interactions" value="168"/>
</dbReference>
<dbReference type="EMBL" id="KB310836">
    <property type="protein sequence ID" value="ELT90641.1"/>
    <property type="molecule type" value="Genomic_DNA"/>
</dbReference>
<evidence type="ECO:0000313" key="4">
    <source>
        <dbReference type="Proteomes" id="UP000014760"/>
    </source>
</evidence>
<dbReference type="PANTHER" id="PTHR23349">
    <property type="entry name" value="BASIC HELIX-LOOP-HELIX TRANSCRIPTION FACTOR, TWIST"/>
    <property type="match status" value="1"/>
</dbReference>
<organism evidence="2">
    <name type="scientific">Capitella teleta</name>
    <name type="common">Polychaete worm</name>
    <dbReference type="NCBI Taxonomy" id="283909"/>
    <lineage>
        <taxon>Eukaryota</taxon>
        <taxon>Metazoa</taxon>
        <taxon>Spiralia</taxon>
        <taxon>Lophotrochozoa</taxon>
        <taxon>Annelida</taxon>
        <taxon>Polychaeta</taxon>
        <taxon>Sedentaria</taxon>
        <taxon>Scolecida</taxon>
        <taxon>Capitellidae</taxon>
        <taxon>Capitella</taxon>
    </lineage>
</organism>